<accession>A0ACD4UII3</accession>
<keyword evidence="2" id="KW-1185">Reference proteome</keyword>
<sequence length="142" mass="16128">MEHVLTLDWTSPPLTENQRLNRWERARRVKDTRLATALWGRRIRGAQRVEVTLTWFVADARKRDEDNVVPTLKALCDGLVDAAVVRDDTRQYMVKNMPRIVVDRGVRPHMELRVRVLASVPTSDVSASMTTAAHAAQRKAGS</sequence>
<evidence type="ECO:0000313" key="1">
    <source>
        <dbReference type="EMBL" id="WKW87082.1"/>
    </source>
</evidence>
<dbReference type="EMBL" id="OR159674">
    <property type="protein sequence ID" value="WKW87082.1"/>
    <property type="molecule type" value="Genomic_DNA"/>
</dbReference>
<reference evidence="1" key="1">
    <citation type="submission" date="2023-06" db="EMBL/GenBank/DDBJ databases">
        <authorList>
            <person name="Byrum C.A."/>
            <person name="Fullante V.A."/>
            <person name="Ghosh G."/>
            <person name="Ivey A.L."/>
            <person name="Joby C.P."/>
            <person name="Johnson E."/>
            <person name="Kamil H.A."/>
            <person name="Martinez L."/>
            <person name="Tutelo G.A."/>
            <person name="Wilson D."/>
            <person name="Ziegler A.J."/>
            <person name="Garlena R.A."/>
            <person name="Russell D.A."/>
            <person name="Jacobs-Sera D."/>
            <person name="Hatfull G.F."/>
        </authorList>
    </citation>
    <scope>NUCLEOTIDE SEQUENCE</scope>
</reference>
<organism evidence="1 2">
    <name type="scientific">Microbacterium phage Nicole72</name>
    <dbReference type="NCBI Taxonomy" id="3062838"/>
    <lineage>
        <taxon>Viruses</taxon>
        <taxon>Duplodnaviria</taxon>
        <taxon>Heunggongvirae</taxon>
        <taxon>Uroviricota</taxon>
        <taxon>Caudoviricetes</taxon>
        <taxon>Hodgkinviridae</taxon>
        <taxon>Meganvirus</taxon>
        <taxon>Meganvirus nichole72</taxon>
    </lineage>
</organism>
<evidence type="ECO:0000313" key="2">
    <source>
        <dbReference type="Proteomes" id="UP001654554"/>
    </source>
</evidence>
<dbReference type="Proteomes" id="UP001654554">
    <property type="component" value="Segment"/>
</dbReference>
<protein>
    <submittedName>
        <fullName evidence="1">RusA-like resolvase</fullName>
    </submittedName>
</protein>
<proteinExistence type="predicted"/>
<gene>
    <name evidence="1" type="primary">45</name>
    <name evidence="1" type="ORF">SEA_NICOLE72_45</name>
</gene>
<name>A0ACD4UII3_9CAUD</name>